<protein>
    <recommendedName>
        <fullName evidence="4">Elks delta-like protein</fullName>
    </recommendedName>
</protein>
<accession>A0A7G2C1D3</accession>
<evidence type="ECO:0000313" key="3">
    <source>
        <dbReference type="Proteomes" id="UP000515908"/>
    </source>
</evidence>
<evidence type="ECO:0008006" key="4">
    <source>
        <dbReference type="Google" id="ProtNLM"/>
    </source>
</evidence>
<dbReference type="AlphaFoldDB" id="A0A7G2C1D3"/>
<name>A0A7G2C1D3_9TRYP</name>
<feature type="coiled-coil region" evidence="1">
    <location>
        <begin position="278"/>
        <end position="344"/>
    </location>
</feature>
<gene>
    <name evidence="2" type="ORF">ADEAN_000077600</name>
</gene>
<dbReference type="OrthoDB" id="272037at2759"/>
<dbReference type="EMBL" id="LR877145">
    <property type="protein sequence ID" value="CAD2213335.1"/>
    <property type="molecule type" value="Genomic_DNA"/>
</dbReference>
<reference evidence="2 3" key="1">
    <citation type="submission" date="2020-08" db="EMBL/GenBank/DDBJ databases">
        <authorList>
            <person name="Newling K."/>
            <person name="Davey J."/>
            <person name="Forrester S."/>
        </authorList>
    </citation>
    <scope>NUCLEOTIDE SEQUENCE [LARGE SCALE GENOMIC DNA]</scope>
    <source>
        <strain evidence="3">Crithidia deanei Carvalho (ATCC PRA-265)</strain>
    </source>
</reference>
<proteinExistence type="predicted"/>
<organism evidence="2 3">
    <name type="scientific">Angomonas deanei</name>
    <dbReference type="NCBI Taxonomy" id="59799"/>
    <lineage>
        <taxon>Eukaryota</taxon>
        <taxon>Discoba</taxon>
        <taxon>Euglenozoa</taxon>
        <taxon>Kinetoplastea</taxon>
        <taxon>Metakinetoplastina</taxon>
        <taxon>Trypanosomatida</taxon>
        <taxon>Trypanosomatidae</taxon>
        <taxon>Strigomonadinae</taxon>
        <taxon>Angomonas</taxon>
    </lineage>
</organism>
<evidence type="ECO:0000256" key="1">
    <source>
        <dbReference type="SAM" id="Coils"/>
    </source>
</evidence>
<feature type="coiled-coil region" evidence="1">
    <location>
        <begin position="190"/>
        <end position="236"/>
    </location>
</feature>
<keyword evidence="3" id="KW-1185">Reference proteome</keyword>
<dbReference type="VEuPathDB" id="TriTrypDB:ADEAN_000077600"/>
<evidence type="ECO:0000313" key="2">
    <source>
        <dbReference type="EMBL" id="CAD2213335.1"/>
    </source>
</evidence>
<sequence>MLTPTPMSCDQSVREQLQSTMQYQKSVHSDVTNSRRYLDELEASRASTHKDLLGASRNKYILEQQKARDGQDELSSTREDYTSAIKEEEESVKVIEVEIEDINNQVQQMRETSNDAQKRLTIVRLMSMLDELQNSLQDKVDGTTEEEEERPQELLKIIQELTRSRERTLSLVNKREREMKAIIELKKARAAELEVEADKNRDMLDQVNNDEILSVAQRIQKERRELIMQLKKEEEINNKLADTMKDVKYAAEKYPKDRNAALSADEARGTSANPEKEMAELRKRITAADAERRRLTLKTQEMKTRTEDGAADYTEQMTQLKREILTYQTECTRLEKENRDLQNLCDSIGQTLQN</sequence>
<keyword evidence="1" id="KW-0175">Coiled coil</keyword>
<dbReference type="Proteomes" id="UP000515908">
    <property type="component" value="Chromosome 01"/>
</dbReference>
<feature type="coiled-coil region" evidence="1">
    <location>
        <begin position="78"/>
        <end position="119"/>
    </location>
</feature>